<dbReference type="PANTHER" id="PTHR48106:SF13">
    <property type="entry name" value="QUINONE OXIDOREDUCTASE-RELATED"/>
    <property type="match status" value="1"/>
</dbReference>
<evidence type="ECO:0000313" key="5">
    <source>
        <dbReference type="Proteomes" id="UP001364224"/>
    </source>
</evidence>
<feature type="domain" description="Enoyl reductase (ER)" evidence="3">
    <location>
        <begin position="14"/>
        <end position="332"/>
    </location>
</feature>
<keyword evidence="1" id="KW-0521">NADP</keyword>
<dbReference type="InterPro" id="IPR020843">
    <property type="entry name" value="ER"/>
</dbReference>
<dbReference type="EC" id="1.6.5.5" evidence="4"/>
<reference evidence="4 5" key="1">
    <citation type="submission" date="2024-02" db="EMBL/GenBank/DDBJ databases">
        <title>Adaptive strategies in a cosmopolitan and abundant soil bacterium.</title>
        <authorList>
            <person name="Carini P."/>
        </authorList>
    </citation>
    <scope>NUCLEOTIDE SEQUENCE [LARGE SCALE GENOMIC DNA]</scope>
    <source>
        <strain evidence="4 5">AZCC 1608</strain>
    </source>
</reference>
<sequence>MTALMKTVLVRQVGGPEALEYVDVPRPDPGPHDVVIRAEAFGVGQPDVLIRRGVYKWMPPLPVNPGNDVAGIVHAVGSEVSGIATGRKVLLSARDLAQRGGCYSEFVAAPADAVHLLADSVDLQEAVCLANYQVAWALLHQCASTQRPDSALVIGAAGGVGTALVQLGKLAGMTVIGTVSSEEKAEFARRNGADHVIHYRNEDVIARTRELTQGRGVGLVLDHVGGPDFVGYIRALGKWGTLVSYNAFAGLPQENLVAAMRDHLDTCPAVRCFSFHIYDHDREGRRALMREVIGALERCAIRPAISARLKLAEVRKAHSLLEQGSALGKIVMTP</sequence>
<comment type="caution">
    <text evidence="4">The sequence shown here is derived from an EMBL/GenBank/DDBJ whole genome shotgun (WGS) entry which is preliminary data.</text>
</comment>
<dbReference type="CDD" id="cd08268">
    <property type="entry name" value="MDR2"/>
    <property type="match status" value="1"/>
</dbReference>
<dbReference type="SMART" id="SM00829">
    <property type="entry name" value="PKS_ER"/>
    <property type="match status" value="1"/>
</dbReference>
<dbReference type="Pfam" id="PF08240">
    <property type="entry name" value="ADH_N"/>
    <property type="match status" value="1"/>
</dbReference>
<gene>
    <name evidence="4" type="ORF">V1286_000609</name>
</gene>
<dbReference type="Gene3D" id="3.40.50.720">
    <property type="entry name" value="NAD(P)-binding Rossmann-like Domain"/>
    <property type="match status" value="1"/>
</dbReference>
<dbReference type="PANTHER" id="PTHR48106">
    <property type="entry name" value="QUINONE OXIDOREDUCTASE PIG3-RELATED"/>
    <property type="match status" value="1"/>
</dbReference>
<dbReference type="SUPFAM" id="SSF50129">
    <property type="entry name" value="GroES-like"/>
    <property type="match status" value="1"/>
</dbReference>
<dbReference type="Proteomes" id="UP001364224">
    <property type="component" value="Unassembled WGS sequence"/>
</dbReference>
<dbReference type="EMBL" id="JAZHRV010000001">
    <property type="protein sequence ID" value="MEH2553080.1"/>
    <property type="molecule type" value="Genomic_DNA"/>
</dbReference>
<name>A0ABU8B3G2_9BRAD</name>
<dbReference type="InterPro" id="IPR013149">
    <property type="entry name" value="ADH-like_C"/>
</dbReference>
<dbReference type="Pfam" id="PF00107">
    <property type="entry name" value="ADH_zinc_N"/>
    <property type="match status" value="1"/>
</dbReference>
<accession>A0ABU8B3G2</accession>
<dbReference type="Gene3D" id="3.90.180.10">
    <property type="entry name" value="Medium-chain alcohol dehydrogenases, catalytic domain"/>
    <property type="match status" value="1"/>
</dbReference>
<evidence type="ECO:0000256" key="1">
    <source>
        <dbReference type="ARBA" id="ARBA00022857"/>
    </source>
</evidence>
<evidence type="ECO:0000313" key="4">
    <source>
        <dbReference type="EMBL" id="MEH2553080.1"/>
    </source>
</evidence>
<protein>
    <submittedName>
        <fullName evidence="4">NADPH2:quinone reductase</fullName>
        <ecNumber evidence="4">1.6.5.5</ecNumber>
    </submittedName>
</protein>
<proteinExistence type="predicted"/>
<dbReference type="RefSeq" id="WP_334477470.1">
    <property type="nucleotide sequence ID" value="NZ_JAZHRV010000001.1"/>
</dbReference>
<dbReference type="GO" id="GO:0003960">
    <property type="term" value="F:quinone reductase (NADPH) activity"/>
    <property type="evidence" value="ECO:0007669"/>
    <property type="project" value="UniProtKB-EC"/>
</dbReference>
<dbReference type="InterPro" id="IPR013154">
    <property type="entry name" value="ADH-like_N"/>
</dbReference>
<dbReference type="InterPro" id="IPR036291">
    <property type="entry name" value="NAD(P)-bd_dom_sf"/>
</dbReference>
<evidence type="ECO:0000259" key="3">
    <source>
        <dbReference type="SMART" id="SM00829"/>
    </source>
</evidence>
<organism evidence="4 5">
    <name type="scientific">Bradyrhizobium algeriense</name>
    <dbReference type="NCBI Taxonomy" id="634784"/>
    <lineage>
        <taxon>Bacteria</taxon>
        <taxon>Pseudomonadati</taxon>
        <taxon>Pseudomonadota</taxon>
        <taxon>Alphaproteobacteria</taxon>
        <taxon>Hyphomicrobiales</taxon>
        <taxon>Nitrobacteraceae</taxon>
        <taxon>Bradyrhizobium</taxon>
    </lineage>
</organism>
<keyword evidence="5" id="KW-1185">Reference proteome</keyword>
<dbReference type="SUPFAM" id="SSF51735">
    <property type="entry name" value="NAD(P)-binding Rossmann-fold domains"/>
    <property type="match status" value="1"/>
</dbReference>
<dbReference type="InterPro" id="IPR011032">
    <property type="entry name" value="GroES-like_sf"/>
</dbReference>
<keyword evidence="2 4" id="KW-0560">Oxidoreductase</keyword>
<evidence type="ECO:0000256" key="2">
    <source>
        <dbReference type="ARBA" id="ARBA00023002"/>
    </source>
</evidence>